<dbReference type="InterPro" id="IPR014732">
    <property type="entry name" value="OMPdecase"/>
</dbReference>
<dbReference type="SMART" id="SM00934">
    <property type="entry name" value="OMPdecase"/>
    <property type="match status" value="1"/>
</dbReference>
<dbReference type="PANTHER" id="PTHR32119">
    <property type="entry name" value="OROTIDINE 5'-PHOSPHATE DECARBOXYLASE"/>
    <property type="match status" value="1"/>
</dbReference>
<evidence type="ECO:0000256" key="7">
    <source>
        <dbReference type="ARBA" id="ARBA00049157"/>
    </source>
</evidence>
<feature type="active site" description="For OMPdecase activity" evidence="10">
    <location>
        <position position="61"/>
    </location>
</feature>
<feature type="binding site" evidence="9 11">
    <location>
        <position position="180"/>
    </location>
    <ligand>
        <name>substrate</name>
    </ligand>
</feature>
<comment type="catalytic activity">
    <reaction evidence="7 9 12">
        <text>orotidine 5'-phosphate + H(+) = UMP + CO2</text>
        <dbReference type="Rhea" id="RHEA:11596"/>
        <dbReference type="ChEBI" id="CHEBI:15378"/>
        <dbReference type="ChEBI" id="CHEBI:16526"/>
        <dbReference type="ChEBI" id="CHEBI:57538"/>
        <dbReference type="ChEBI" id="CHEBI:57865"/>
        <dbReference type="EC" id="4.1.1.23"/>
    </reaction>
</comment>
<keyword evidence="5 9" id="KW-0665">Pyrimidine biosynthesis</keyword>
<feature type="binding site" evidence="9 11">
    <location>
        <position position="209"/>
    </location>
    <ligand>
        <name>substrate</name>
    </ligand>
</feature>
<comment type="pathway">
    <text evidence="2 9 12">Pyrimidine metabolism; UMP biosynthesis via de novo pathway; UMP from orotate: step 2/2.</text>
</comment>
<comment type="similarity">
    <text evidence="8 9">Belongs to the OMP decarboxylase family. Type 1 subfamily.</text>
</comment>
<dbReference type="AlphaFoldDB" id="A0A378I1W6"/>
<evidence type="ECO:0000256" key="9">
    <source>
        <dbReference type="HAMAP-Rule" id="MF_01200"/>
    </source>
</evidence>
<keyword evidence="4 9" id="KW-0210">Decarboxylase</keyword>
<feature type="binding site" evidence="9">
    <location>
        <begin position="59"/>
        <end position="68"/>
    </location>
    <ligand>
        <name>substrate</name>
    </ligand>
</feature>
<dbReference type="Proteomes" id="UP000254968">
    <property type="component" value="Unassembled WGS sequence"/>
</dbReference>
<dbReference type="SUPFAM" id="SSF51366">
    <property type="entry name" value="Ribulose-phoshate binding barrel"/>
    <property type="match status" value="1"/>
</dbReference>
<dbReference type="NCBIfam" id="NF001273">
    <property type="entry name" value="PRK00230.1"/>
    <property type="match status" value="1"/>
</dbReference>
<name>A0A378I1W6_9GAMM</name>
<evidence type="ECO:0000313" key="15">
    <source>
        <dbReference type="Proteomes" id="UP000254968"/>
    </source>
</evidence>
<evidence type="ECO:0000256" key="4">
    <source>
        <dbReference type="ARBA" id="ARBA00022793"/>
    </source>
</evidence>
<comment type="subunit">
    <text evidence="3 9">Homodimer.</text>
</comment>
<evidence type="ECO:0000256" key="12">
    <source>
        <dbReference type="RuleBase" id="RU000512"/>
    </source>
</evidence>
<dbReference type="InterPro" id="IPR013785">
    <property type="entry name" value="Aldolase_TIM"/>
</dbReference>
<dbReference type="UniPathway" id="UPA00070">
    <property type="reaction ID" value="UER00120"/>
</dbReference>
<evidence type="ECO:0000313" key="14">
    <source>
        <dbReference type="EMBL" id="STX28942.1"/>
    </source>
</evidence>
<proteinExistence type="inferred from homology"/>
<dbReference type="InterPro" id="IPR011060">
    <property type="entry name" value="RibuloseP-bd_barrel"/>
</dbReference>
<feature type="active site" description="For OMPdecase activity" evidence="10">
    <location>
        <position position="64"/>
    </location>
</feature>
<feature type="active site" description="Proton donor" evidence="9">
    <location>
        <position position="61"/>
    </location>
</feature>
<dbReference type="PROSITE" id="PS00156">
    <property type="entry name" value="OMPDECASE"/>
    <property type="match status" value="1"/>
</dbReference>
<dbReference type="InterPro" id="IPR047596">
    <property type="entry name" value="OMPdecase_bac"/>
</dbReference>
<dbReference type="HAMAP" id="MF_01200_B">
    <property type="entry name" value="OMPdecase_type1_B"/>
    <property type="match status" value="1"/>
</dbReference>
<feature type="domain" description="Orotidine 5'-phosphate decarboxylase" evidence="13">
    <location>
        <begin position="4"/>
        <end position="225"/>
    </location>
</feature>
<dbReference type="EC" id="4.1.1.23" evidence="9"/>
<reference evidence="14 15" key="1">
    <citation type="submission" date="2018-06" db="EMBL/GenBank/DDBJ databases">
        <authorList>
            <consortium name="Pathogen Informatics"/>
            <person name="Doyle S."/>
        </authorList>
    </citation>
    <scope>NUCLEOTIDE SEQUENCE [LARGE SCALE GENOMIC DNA]</scope>
    <source>
        <strain evidence="14 15">NCTC13315</strain>
    </source>
</reference>
<dbReference type="InterPro" id="IPR001754">
    <property type="entry name" value="OMPdeCOase_dom"/>
</dbReference>
<dbReference type="OrthoDB" id="9806203at2"/>
<evidence type="ECO:0000256" key="11">
    <source>
        <dbReference type="PIRSR" id="PIRSR614732-2"/>
    </source>
</evidence>
<dbReference type="GO" id="GO:0005829">
    <property type="term" value="C:cytosol"/>
    <property type="evidence" value="ECO:0007669"/>
    <property type="project" value="TreeGrafter"/>
</dbReference>
<organism evidence="14 15">
    <name type="scientific">Legionella beliardensis</name>
    <dbReference type="NCBI Taxonomy" id="91822"/>
    <lineage>
        <taxon>Bacteria</taxon>
        <taxon>Pseudomonadati</taxon>
        <taxon>Pseudomonadota</taxon>
        <taxon>Gammaproteobacteria</taxon>
        <taxon>Legionellales</taxon>
        <taxon>Legionellaceae</taxon>
        <taxon>Legionella</taxon>
    </lineage>
</organism>
<dbReference type="CDD" id="cd04725">
    <property type="entry name" value="OMP_decarboxylase_like"/>
    <property type="match status" value="1"/>
</dbReference>
<comment type="function">
    <text evidence="1 9">Catalyzes the decarboxylation of orotidine 5'-monophosphate (OMP) to uridine 5'-monophosphate (UMP).</text>
</comment>
<dbReference type="Gene3D" id="3.20.20.70">
    <property type="entry name" value="Aldolase class I"/>
    <property type="match status" value="1"/>
</dbReference>
<dbReference type="InterPro" id="IPR018089">
    <property type="entry name" value="OMPdecase_AS"/>
</dbReference>
<evidence type="ECO:0000256" key="3">
    <source>
        <dbReference type="ARBA" id="ARBA00011738"/>
    </source>
</evidence>
<evidence type="ECO:0000256" key="1">
    <source>
        <dbReference type="ARBA" id="ARBA00002356"/>
    </source>
</evidence>
<evidence type="ECO:0000256" key="6">
    <source>
        <dbReference type="ARBA" id="ARBA00023239"/>
    </source>
</evidence>
<feature type="binding site" evidence="9 11">
    <location>
        <position position="189"/>
    </location>
    <ligand>
        <name>substrate</name>
    </ligand>
</feature>
<gene>
    <name evidence="9 14" type="primary">pyrF</name>
    <name evidence="14" type="ORF">NCTC13315_01476</name>
</gene>
<keyword evidence="15" id="KW-1185">Reference proteome</keyword>
<evidence type="ECO:0000256" key="10">
    <source>
        <dbReference type="PIRSR" id="PIRSR614732-1"/>
    </source>
</evidence>
<dbReference type="FunFam" id="3.20.20.70:FF:000015">
    <property type="entry name" value="Orotidine 5'-phosphate decarboxylase"/>
    <property type="match status" value="1"/>
</dbReference>
<feature type="binding site" evidence="9 11">
    <location>
        <position position="119"/>
    </location>
    <ligand>
        <name>substrate</name>
    </ligand>
</feature>
<accession>A0A378I1W6</accession>
<keyword evidence="6 9" id="KW-0456">Lyase</keyword>
<dbReference type="NCBIfam" id="TIGR01740">
    <property type="entry name" value="pyrF"/>
    <property type="match status" value="1"/>
</dbReference>
<dbReference type="RefSeq" id="WP_115302651.1">
    <property type="nucleotide sequence ID" value="NZ_CAAAHO010000004.1"/>
</dbReference>
<evidence type="ECO:0000256" key="2">
    <source>
        <dbReference type="ARBA" id="ARBA00004861"/>
    </source>
</evidence>
<dbReference type="EMBL" id="UGNV01000001">
    <property type="protein sequence ID" value="STX28942.1"/>
    <property type="molecule type" value="Genomic_DNA"/>
</dbReference>
<evidence type="ECO:0000256" key="8">
    <source>
        <dbReference type="ARBA" id="ARBA00061012"/>
    </source>
</evidence>
<sequence length="231" mass="24962">MNTKIIIALDFFNQAEALALIKDVNPEHCAVKIGSEMFTLFGADFVRHLIKQNFNVFLDLKFHDIPNTVAHACRAAAELGVWMVNVHASGGLKMMQAAREALTPYGLRKPLLIGVTVLTSMAAEDLPAMGIISPLEEQIIRLTKLTYQAGLDGVVCSAHEAPLVKSLCGPSFLAVTPGIRLPHSGVDDQIRITSPEQAIKMGSDYLVIGRPITRAANPKAVIDSIIHSLST</sequence>
<protein>
    <recommendedName>
        <fullName evidence="9">Orotidine 5'-phosphate decarboxylase</fullName>
        <ecNumber evidence="9">4.1.1.23</ecNumber>
    </recommendedName>
    <alternativeName>
        <fullName evidence="9">OMP decarboxylase</fullName>
        <shortName evidence="9">OMPDCase</shortName>
        <shortName evidence="9">OMPdecase</shortName>
    </alternativeName>
</protein>
<dbReference type="GO" id="GO:0004590">
    <property type="term" value="F:orotidine-5'-phosphate decarboxylase activity"/>
    <property type="evidence" value="ECO:0007669"/>
    <property type="project" value="UniProtKB-UniRule"/>
</dbReference>
<dbReference type="GO" id="GO:0006207">
    <property type="term" value="P:'de novo' pyrimidine nucleobase biosynthetic process"/>
    <property type="evidence" value="ECO:0007669"/>
    <property type="project" value="InterPro"/>
</dbReference>
<dbReference type="GO" id="GO:0044205">
    <property type="term" value="P:'de novo' UMP biosynthetic process"/>
    <property type="evidence" value="ECO:0007669"/>
    <property type="project" value="UniProtKB-UniRule"/>
</dbReference>
<feature type="binding site" evidence="9 11">
    <location>
        <position position="10"/>
    </location>
    <ligand>
        <name>substrate</name>
    </ligand>
</feature>
<dbReference type="Pfam" id="PF00215">
    <property type="entry name" value="OMPdecase"/>
    <property type="match status" value="1"/>
</dbReference>
<dbReference type="PANTHER" id="PTHR32119:SF2">
    <property type="entry name" value="OROTIDINE 5'-PHOSPHATE DECARBOXYLASE"/>
    <property type="match status" value="1"/>
</dbReference>
<evidence type="ECO:0000259" key="13">
    <source>
        <dbReference type="SMART" id="SM00934"/>
    </source>
</evidence>
<feature type="active site" description="For OMPdecase activity" evidence="10">
    <location>
        <position position="59"/>
    </location>
</feature>
<feature type="binding site" evidence="9 11">
    <location>
        <position position="32"/>
    </location>
    <ligand>
        <name>substrate</name>
    </ligand>
</feature>
<feature type="binding site" evidence="9 11">
    <location>
        <position position="210"/>
    </location>
    <ligand>
        <name>substrate</name>
    </ligand>
</feature>
<evidence type="ECO:0000256" key="5">
    <source>
        <dbReference type="ARBA" id="ARBA00022975"/>
    </source>
</evidence>